<evidence type="ECO:0000313" key="3">
    <source>
        <dbReference type="Proteomes" id="UP001432027"/>
    </source>
</evidence>
<sequence>QMDDDNNIKHGIVVTVLNGKIGVMGAHGGGPTLFVSEPNGVKVGSWCEVNVATQDIRRTEDVTETTVDSYGLITIKSYLVRFEETFPGTALSPHVGTVVVPVHFNFRKAYVYQANITCHVNSPQFESLMYTAGTAWKLSEHAEILQVEGIEKLTDVESLVVKAGWTNQIELKPKSLDPKDILKAPMTSSGQIPSGPMTQMNGMLARPNQGTSRRNHDRMDSIEKFKESFQGGSEFSGKAVTVPSNDKDTAPKDVPKDFPPIIDPYPYLGVVVSVLNEIIVIYTREEGNIFVDKNHLSMKLKFELTSCNWVKLNYSPNNTGNHTEFNFQIDRIRGATNADLDKDLREIEWAVARYIDSIKLANATLYFVPSREYDLQPGMRVQMRRQGENVVYHPFVGEVIVDQGAHLSIRRHREYFDATVELAKGRDRTVWKVTQFVYDGQELTLNGYMSKIGHGKWQQVRDQNLPRLAQQKEKNLTTKNSCPAPNAAVKGSLGWHIPTLPEPGQEREPAEHWRGAGDVGKPNAAYDDVLAIATSKLAPKVEFA</sequence>
<feature type="non-terminal residue" evidence="2">
    <location>
        <position position="1"/>
    </location>
</feature>
<dbReference type="AlphaFoldDB" id="A0AAV5TF29"/>
<evidence type="ECO:0000313" key="2">
    <source>
        <dbReference type="EMBL" id="GMS93053.1"/>
    </source>
</evidence>
<gene>
    <name evidence="2" type="ORF">PENTCL1PPCAC_15228</name>
</gene>
<name>A0AAV5TF29_9BILA</name>
<reference evidence="2" key="1">
    <citation type="submission" date="2023-10" db="EMBL/GenBank/DDBJ databases">
        <title>Genome assembly of Pristionchus species.</title>
        <authorList>
            <person name="Yoshida K."/>
            <person name="Sommer R.J."/>
        </authorList>
    </citation>
    <scope>NUCLEOTIDE SEQUENCE</scope>
    <source>
        <strain evidence="2">RS0144</strain>
    </source>
</reference>
<comment type="caution">
    <text evidence="2">The sequence shown here is derived from an EMBL/GenBank/DDBJ whole genome shotgun (WGS) entry which is preliminary data.</text>
</comment>
<accession>A0AAV5TF29</accession>
<proteinExistence type="predicted"/>
<feature type="non-terminal residue" evidence="2">
    <location>
        <position position="544"/>
    </location>
</feature>
<keyword evidence="3" id="KW-1185">Reference proteome</keyword>
<feature type="region of interest" description="Disordered" evidence="1">
    <location>
        <begin position="475"/>
        <end position="519"/>
    </location>
</feature>
<dbReference type="EMBL" id="BTSX01000004">
    <property type="protein sequence ID" value="GMS93053.1"/>
    <property type="molecule type" value="Genomic_DNA"/>
</dbReference>
<feature type="region of interest" description="Disordered" evidence="1">
    <location>
        <begin position="236"/>
        <end position="255"/>
    </location>
</feature>
<feature type="compositionally biased region" description="Basic and acidic residues" evidence="1">
    <location>
        <begin position="245"/>
        <end position="255"/>
    </location>
</feature>
<organism evidence="2 3">
    <name type="scientific">Pristionchus entomophagus</name>
    <dbReference type="NCBI Taxonomy" id="358040"/>
    <lineage>
        <taxon>Eukaryota</taxon>
        <taxon>Metazoa</taxon>
        <taxon>Ecdysozoa</taxon>
        <taxon>Nematoda</taxon>
        <taxon>Chromadorea</taxon>
        <taxon>Rhabditida</taxon>
        <taxon>Rhabditina</taxon>
        <taxon>Diplogasteromorpha</taxon>
        <taxon>Diplogasteroidea</taxon>
        <taxon>Neodiplogasteridae</taxon>
        <taxon>Pristionchus</taxon>
    </lineage>
</organism>
<feature type="compositionally biased region" description="Basic and acidic residues" evidence="1">
    <location>
        <begin position="504"/>
        <end position="515"/>
    </location>
</feature>
<dbReference type="Proteomes" id="UP001432027">
    <property type="component" value="Unassembled WGS sequence"/>
</dbReference>
<protein>
    <submittedName>
        <fullName evidence="2">Uncharacterized protein</fullName>
    </submittedName>
</protein>
<evidence type="ECO:0000256" key="1">
    <source>
        <dbReference type="SAM" id="MobiDB-lite"/>
    </source>
</evidence>